<dbReference type="InterPro" id="IPR003593">
    <property type="entry name" value="AAA+_ATPase"/>
</dbReference>
<reference evidence="6" key="1">
    <citation type="submission" date="2019-03" db="EMBL/GenBank/DDBJ databases">
        <authorList>
            <person name="Hao L."/>
        </authorList>
    </citation>
    <scope>NUCLEOTIDE SEQUENCE</scope>
</reference>
<feature type="compositionally biased region" description="Basic and acidic residues" evidence="4">
    <location>
        <begin position="505"/>
        <end position="519"/>
    </location>
</feature>
<sequence length="620" mass="70705">MISAENLSKSYARQTLFDDVSFKINPRERVGLVGRNGHGKTTLLRMIVGEETPDAGQIVIPKGYRMGYVRQHLDFTEDTVLGEGMKGLLESQKGQHWKVEKVLAGLGFSQQDMQRSPYEFSGGYQVRLNLAKVLVSEPDLLLLDEPTNYLDITSIRWIERFLISWPHELLLITHDRTFMDRIVTHTMGIQRRKIRKIQGDTEKYYAQIAQDEEVYEKTRINDERKRKEVEAFISQFRAKARLVGLVQSRIRTLEKMEKKDKLEKIKTLDFSFRYEPFVGKYVLAAQDLNFSYDPSTELIRDFTITLRPGEKVCIIGPNGKGKTTLLKLLAGTLAPRSGEITRNPKTVLGVFEQTNVSSLVDTRTVEEEIIVSYSDIDRQKARDICGAMLFEGDYALKKIEVLSGGEKSRVMLGKLLATPVNLLLLDEPTNHLDMESSDALLAALDSFEGAVVMVTHNEMFLHALAERLIIFKNGSIEVFEGGYQRFLEKGGWGDEEVTPLSAKKAKPERDNGEKLDKKELRKRRAGVITERSRMLGPLEKEISRVENAIDTRDKKLKTLHAAMQEATLARDGKRISEISMEIHVCEQEIESLFTELEALTHEFDRINAEFEERLSTIEQL</sequence>
<dbReference type="GO" id="GO:0005524">
    <property type="term" value="F:ATP binding"/>
    <property type="evidence" value="ECO:0007669"/>
    <property type="project" value="UniProtKB-KW"/>
</dbReference>
<dbReference type="SUPFAM" id="SSF52540">
    <property type="entry name" value="P-loop containing nucleoside triphosphate hydrolases"/>
    <property type="match status" value="2"/>
</dbReference>
<dbReference type="InterPro" id="IPR027417">
    <property type="entry name" value="P-loop_NTPase"/>
</dbReference>
<dbReference type="PANTHER" id="PTHR42855:SF2">
    <property type="entry name" value="DRUG RESISTANCE ABC TRANSPORTER,ATP-BINDING PROTEIN"/>
    <property type="match status" value="1"/>
</dbReference>
<gene>
    <name evidence="6" type="primary">yheS</name>
    <name evidence="6" type="ORF">SCFA_1660001</name>
</gene>
<accession>A0A485LX81</accession>
<dbReference type="Pfam" id="PF00005">
    <property type="entry name" value="ABC_tran"/>
    <property type="match status" value="2"/>
</dbReference>
<feature type="region of interest" description="Disordered" evidence="4">
    <location>
        <begin position="495"/>
        <end position="519"/>
    </location>
</feature>
<dbReference type="Pfam" id="PF12848">
    <property type="entry name" value="ABC_tran_Xtn"/>
    <property type="match status" value="1"/>
</dbReference>
<dbReference type="FunFam" id="3.40.50.300:FF:000011">
    <property type="entry name" value="Putative ABC transporter ATP-binding component"/>
    <property type="match status" value="1"/>
</dbReference>
<dbReference type="PROSITE" id="PS50893">
    <property type="entry name" value="ABC_TRANSPORTER_2"/>
    <property type="match status" value="2"/>
</dbReference>
<evidence type="ECO:0000256" key="1">
    <source>
        <dbReference type="ARBA" id="ARBA00022741"/>
    </source>
</evidence>
<feature type="domain" description="ABC transporter" evidence="5">
    <location>
        <begin position="283"/>
        <end position="498"/>
    </location>
</feature>
<evidence type="ECO:0000256" key="3">
    <source>
        <dbReference type="SAM" id="Coils"/>
    </source>
</evidence>
<dbReference type="InterPro" id="IPR003439">
    <property type="entry name" value="ABC_transporter-like_ATP-bd"/>
</dbReference>
<evidence type="ECO:0000259" key="5">
    <source>
        <dbReference type="PROSITE" id="PS50893"/>
    </source>
</evidence>
<dbReference type="InterPro" id="IPR017871">
    <property type="entry name" value="ABC_transporter-like_CS"/>
</dbReference>
<keyword evidence="3" id="KW-0175">Coiled coil</keyword>
<evidence type="ECO:0000256" key="2">
    <source>
        <dbReference type="ARBA" id="ARBA00022840"/>
    </source>
</evidence>
<dbReference type="PROSITE" id="PS00211">
    <property type="entry name" value="ABC_TRANSPORTER_1"/>
    <property type="match status" value="1"/>
</dbReference>
<keyword evidence="2 6" id="KW-0067">ATP-binding</keyword>
<organism evidence="6">
    <name type="scientific">anaerobic digester metagenome</name>
    <dbReference type="NCBI Taxonomy" id="1263854"/>
    <lineage>
        <taxon>unclassified sequences</taxon>
        <taxon>metagenomes</taxon>
        <taxon>ecological metagenomes</taxon>
    </lineage>
</organism>
<feature type="coiled-coil region" evidence="3">
    <location>
        <begin position="582"/>
        <end position="609"/>
    </location>
</feature>
<dbReference type="CDD" id="cd03221">
    <property type="entry name" value="ABCF_EF-3"/>
    <property type="match status" value="2"/>
</dbReference>
<protein>
    <submittedName>
        <fullName evidence="6">Putative ABC transporter ATP-binding protein YheS</fullName>
    </submittedName>
</protein>
<dbReference type="EMBL" id="CAADRM010000075">
    <property type="protein sequence ID" value="VFU13238.1"/>
    <property type="molecule type" value="Genomic_DNA"/>
</dbReference>
<dbReference type="PANTHER" id="PTHR42855">
    <property type="entry name" value="ABC TRANSPORTER ATP-BINDING SUBUNIT"/>
    <property type="match status" value="1"/>
</dbReference>
<evidence type="ECO:0000313" key="6">
    <source>
        <dbReference type="EMBL" id="VFU13238.1"/>
    </source>
</evidence>
<evidence type="ECO:0000256" key="4">
    <source>
        <dbReference type="SAM" id="MobiDB-lite"/>
    </source>
</evidence>
<dbReference type="AlphaFoldDB" id="A0A485LX81"/>
<dbReference type="GO" id="GO:0016887">
    <property type="term" value="F:ATP hydrolysis activity"/>
    <property type="evidence" value="ECO:0007669"/>
    <property type="project" value="InterPro"/>
</dbReference>
<keyword evidence="1" id="KW-0547">Nucleotide-binding</keyword>
<dbReference type="SMART" id="SM00382">
    <property type="entry name" value="AAA"/>
    <property type="match status" value="2"/>
</dbReference>
<dbReference type="InterPro" id="IPR051309">
    <property type="entry name" value="ABCF_ATPase"/>
</dbReference>
<feature type="domain" description="ABC transporter" evidence="5">
    <location>
        <begin position="2"/>
        <end position="216"/>
    </location>
</feature>
<proteinExistence type="predicted"/>
<name>A0A485LX81_9ZZZZ</name>
<dbReference type="Gene3D" id="3.40.50.300">
    <property type="entry name" value="P-loop containing nucleotide triphosphate hydrolases"/>
    <property type="match status" value="2"/>
</dbReference>
<dbReference type="InterPro" id="IPR032781">
    <property type="entry name" value="ABC_tran_Xtn"/>
</dbReference>